<proteinExistence type="predicted"/>
<dbReference type="EMBL" id="JBGBYS010000006">
    <property type="protein sequence ID" value="MEY9258419.1"/>
    <property type="molecule type" value="Genomic_DNA"/>
</dbReference>
<evidence type="ECO:0000256" key="1">
    <source>
        <dbReference type="SAM" id="Phobius"/>
    </source>
</evidence>
<dbReference type="Pfam" id="PF01757">
    <property type="entry name" value="Acyl_transf_3"/>
    <property type="match status" value="1"/>
</dbReference>
<accession>A0ABV4EIU2</accession>
<keyword evidence="1" id="KW-0472">Membrane</keyword>
<keyword evidence="1" id="KW-0812">Transmembrane</keyword>
<dbReference type="Proteomes" id="UP001565435">
    <property type="component" value="Unassembled WGS sequence"/>
</dbReference>
<keyword evidence="1" id="KW-1133">Transmembrane helix</keyword>
<gene>
    <name evidence="3" type="ORF">ABH903_001440</name>
</gene>
<dbReference type="InterPro" id="IPR052734">
    <property type="entry name" value="Nod_factor_acetyltransferase"/>
</dbReference>
<keyword evidence="4" id="KW-1185">Reference proteome</keyword>
<feature type="transmembrane region" description="Helical" evidence="1">
    <location>
        <begin position="284"/>
        <end position="305"/>
    </location>
</feature>
<feature type="transmembrane region" description="Helical" evidence="1">
    <location>
        <begin position="38"/>
        <end position="56"/>
    </location>
</feature>
<feature type="transmembrane region" description="Helical" evidence="1">
    <location>
        <begin position="126"/>
        <end position="144"/>
    </location>
</feature>
<dbReference type="InterPro" id="IPR002656">
    <property type="entry name" value="Acyl_transf_3_dom"/>
</dbReference>
<feature type="transmembrane region" description="Helical" evidence="1">
    <location>
        <begin position="100"/>
        <end position="119"/>
    </location>
</feature>
<dbReference type="PANTHER" id="PTHR37312:SF1">
    <property type="entry name" value="MEMBRANE-BOUND ACYLTRANSFERASE YKRP-RELATED"/>
    <property type="match status" value="1"/>
</dbReference>
<sequence length="339" mass="38435">MSKRDYRLDKAKGLLIFLVVVGHLLEEISGWSMGYSRVLLTVIYGFHMPAFVFLAGITAKSNRLAERVLVFLVFAVTAQPVYYWWTELFQKPPDIEFDEPYWITWFLVAMVWWLLSLPLIERFPRFMLAASIAIGVLGGVQSIFEYQLSIGRAMTFFPYFVIGKLYGKQLLEWSAQLSVTKKLGMSALAVVPMAMFFLHDIDRRWFYGARGFEFFDEAIPYGVGMRVLVAAGAIAMVIVLLAWSGLLPNSLILVGQRSLAIYLLHGLIIRAVEKPLDWFLDSTSGSITILLCFVLAAVVTLLLAWSPFDRALRWYSSGLARFVTSRIALFTPSRSTARH</sequence>
<dbReference type="PANTHER" id="PTHR37312">
    <property type="entry name" value="MEMBRANE-BOUND ACYLTRANSFERASE YKRP-RELATED"/>
    <property type="match status" value="1"/>
</dbReference>
<reference evidence="3 4" key="1">
    <citation type="submission" date="2024-07" db="EMBL/GenBank/DDBJ databases">
        <title>Mealworm larvae gut microbial communities from Newark, Delaware, USA.</title>
        <authorList>
            <person name="Blenner M."/>
        </authorList>
    </citation>
    <scope>NUCLEOTIDE SEQUENCE [LARGE SCALE GENOMIC DNA]</scope>
    <source>
        <strain evidence="3 4">UD i117</strain>
    </source>
</reference>
<evidence type="ECO:0000259" key="2">
    <source>
        <dbReference type="Pfam" id="PF01757"/>
    </source>
</evidence>
<feature type="transmembrane region" description="Helical" evidence="1">
    <location>
        <begin position="179"/>
        <end position="198"/>
    </location>
</feature>
<name>A0ABV4EIU2_BREEP</name>
<comment type="caution">
    <text evidence="3">The sequence shown here is derived from an EMBL/GenBank/DDBJ whole genome shotgun (WGS) entry which is preliminary data.</text>
</comment>
<feature type="transmembrane region" description="Helical" evidence="1">
    <location>
        <begin position="12"/>
        <end position="32"/>
    </location>
</feature>
<organism evidence="3 4">
    <name type="scientific">Brevibacterium epidermidis</name>
    <dbReference type="NCBI Taxonomy" id="1698"/>
    <lineage>
        <taxon>Bacteria</taxon>
        <taxon>Bacillati</taxon>
        <taxon>Actinomycetota</taxon>
        <taxon>Actinomycetes</taxon>
        <taxon>Micrococcales</taxon>
        <taxon>Brevibacteriaceae</taxon>
        <taxon>Brevibacterium</taxon>
    </lineage>
</organism>
<evidence type="ECO:0000313" key="4">
    <source>
        <dbReference type="Proteomes" id="UP001565435"/>
    </source>
</evidence>
<feature type="transmembrane region" description="Helical" evidence="1">
    <location>
        <begin position="218"/>
        <end position="243"/>
    </location>
</feature>
<feature type="transmembrane region" description="Helical" evidence="1">
    <location>
        <begin position="68"/>
        <end position="85"/>
    </location>
</feature>
<evidence type="ECO:0000313" key="3">
    <source>
        <dbReference type="EMBL" id="MEY9258419.1"/>
    </source>
</evidence>
<protein>
    <submittedName>
        <fullName evidence="3">Fucose 4-O-acetylase-like acetyltransferase</fullName>
    </submittedName>
</protein>
<feature type="domain" description="Acyltransferase 3" evidence="2">
    <location>
        <begin position="6"/>
        <end position="305"/>
    </location>
</feature>
<dbReference type="RefSeq" id="WP_370035653.1">
    <property type="nucleotide sequence ID" value="NZ_JBGBYS010000006.1"/>
</dbReference>